<evidence type="ECO:0000256" key="1">
    <source>
        <dbReference type="SAM" id="Phobius"/>
    </source>
</evidence>
<reference evidence="2" key="1">
    <citation type="submission" date="2018-05" db="EMBL/GenBank/DDBJ databases">
        <authorList>
            <person name="Lanie J.A."/>
            <person name="Ng W.-L."/>
            <person name="Kazmierczak K.M."/>
            <person name="Andrzejewski T.M."/>
            <person name="Davidsen T.M."/>
            <person name="Wayne K.J."/>
            <person name="Tettelin H."/>
            <person name="Glass J.I."/>
            <person name="Rusch D."/>
            <person name="Podicherti R."/>
            <person name="Tsui H.-C.T."/>
            <person name="Winkler M.E."/>
        </authorList>
    </citation>
    <scope>NUCLEOTIDE SEQUENCE</scope>
</reference>
<name>A0A382DS70_9ZZZZ</name>
<keyword evidence="1" id="KW-1133">Transmembrane helix</keyword>
<feature type="non-terminal residue" evidence="2">
    <location>
        <position position="75"/>
    </location>
</feature>
<gene>
    <name evidence="2" type="ORF">METZ01_LOCUS193291</name>
</gene>
<sequence>MTKDFKFTDVSVTFCPSPYPSAPFQRRRSSPLYLVGIPLVFLAFSMVGVTGSAIASSEAIALLQAKECGACHVIP</sequence>
<organism evidence="2">
    <name type="scientific">marine metagenome</name>
    <dbReference type="NCBI Taxonomy" id="408172"/>
    <lineage>
        <taxon>unclassified sequences</taxon>
        <taxon>metagenomes</taxon>
        <taxon>ecological metagenomes</taxon>
    </lineage>
</organism>
<protein>
    <submittedName>
        <fullName evidence="2">Uncharacterized protein</fullName>
    </submittedName>
</protein>
<keyword evidence="1" id="KW-0472">Membrane</keyword>
<evidence type="ECO:0000313" key="2">
    <source>
        <dbReference type="EMBL" id="SVB40437.1"/>
    </source>
</evidence>
<feature type="transmembrane region" description="Helical" evidence="1">
    <location>
        <begin position="32"/>
        <end position="55"/>
    </location>
</feature>
<proteinExistence type="predicted"/>
<dbReference type="EMBL" id="UINC01040491">
    <property type="protein sequence ID" value="SVB40437.1"/>
    <property type="molecule type" value="Genomic_DNA"/>
</dbReference>
<dbReference type="AlphaFoldDB" id="A0A382DS70"/>
<keyword evidence="1" id="KW-0812">Transmembrane</keyword>
<accession>A0A382DS70</accession>